<dbReference type="GO" id="GO:0070179">
    <property type="term" value="P:D-serine biosynthetic process"/>
    <property type="evidence" value="ECO:0007669"/>
    <property type="project" value="TreeGrafter"/>
</dbReference>
<dbReference type="EMBL" id="AZBU02000002">
    <property type="protein sequence ID" value="TKR95269.1"/>
    <property type="molecule type" value="Genomic_DNA"/>
</dbReference>
<keyword evidence="4" id="KW-0456">Lyase</keyword>
<dbReference type="GO" id="GO:0000287">
    <property type="term" value="F:magnesium ion binding"/>
    <property type="evidence" value="ECO:0007669"/>
    <property type="project" value="TreeGrafter"/>
</dbReference>
<dbReference type="Pfam" id="PF00291">
    <property type="entry name" value="PALP"/>
    <property type="match status" value="1"/>
</dbReference>
<dbReference type="PANTHER" id="PTHR43050">
    <property type="entry name" value="SERINE / THREONINE RACEMASE FAMILY MEMBER"/>
    <property type="match status" value="1"/>
</dbReference>
<comment type="similarity">
    <text evidence="2">Belongs to the serine/threonine dehydratase family.</text>
</comment>
<feature type="domain" description="Tryptophan synthase beta chain-like PALP" evidence="5">
    <location>
        <begin position="17"/>
        <end position="306"/>
    </location>
</feature>
<dbReference type="InterPro" id="IPR001926">
    <property type="entry name" value="TrpB-like_PALP"/>
</dbReference>
<dbReference type="GO" id="GO:0005524">
    <property type="term" value="F:ATP binding"/>
    <property type="evidence" value="ECO:0007669"/>
    <property type="project" value="TreeGrafter"/>
</dbReference>
<comment type="cofactor">
    <cofactor evidence="1">
        <name>pyridoxal 5'-phosphate</name>
        <dbReference type="ChEBI" id="CHEBI:597326"/>
    </cofactor>
</comment>
<comment type="caution">
    <text evidence="6">The sequence shown here is derived from an EMBL/GenBank/DDBJ whole genome shotgun (WGS) entry which is preliminary data.</text>
</comment>
<accession>A0A4U5PFE8</accession>
<keyword evidence="7" id="KW-1185">Reference proteome</keyword>
<evidence type="ECO:0000313" key="7">
    <source>
        <dbReference type="Proteomes" id="UP000298663"/>
    </source>
</evidence>
<dbReference type="GO" id="GO:0003941">
    <property type="term" value="F:L-serine ammonia-lyase activity"/>
    <property type="evidence" value="ECO:0007669"/>
    <property type="project" value="TreeGrafter"/>
</dbReference>
<dbReference type="InterPro" id="IPR036052">
    <property type="entry name" value="TrpB-like_PALP_sf"/>
</dbReference>
<reference evidence="6 7" key="1">
    <citation type="journal article" date="2015" name="Genome Biol.">
        <title>Comparative genomics of Steinernema reveals deeply conserved gene regulatory networks.</title>
        <authorList>
            <person name="Dillman A.R."/>
            <person name="Macchietto M."/>
            <person name="Porter C.F."/>
            <person name="Rogers A."/>
            <person name="Williams B."/>
            <person name="Antoshechkin I."/>
            <person name="Lee M.M."/>
            <person name="Goodwin Z."/>
            <person name="Lu X."/>
            <person name="Lewis E.E."/>
            <person name="Goodrich-Blair H."/>
            <person name="Stock S.P."/>
            <person name="Adams B.J."/>
            <person name="Sternberg P.W."/>
            <person name="Mortazavi A."/>
        </authorList>
    </citation>
    <scope>NUCLEOTIDE SEQUENCE [LARGE SCALE GENOMIC DNA]</scope>
    <source>
        <strain evidence="6 7">ALL</strain>
    </source>
</reference>
<reference evidence="6 7" key="2">
    <citation type="journal article" date="2019" name="G3 (Bethesda)">
        <title>Hybrid Assembly of the Genome of the Entomopathogenic Nematode Steinernema carpocapsae Identifies the X-Chromosome.</title>
        <authorList>
            <person name="Serra L."/>
            <person name="Macchietto M."/>
            <person name="Macias-Munoz A."/>
            <person name="McGill C.J."/>
            <person name="Rodriguez I.M."/>
            <person name="Rodriguez B."/>
            <person name="Murad R."/>
            <person name="Mortazavi A."/>
        </authorList>
    </citation>
    <scope>NUCLEOTIDE SEQUENCE [LARGE SCALE GENOMIC DNA]</scope>
    <source>
        <strain evidence="6 7">ALL</strain>
    </source>
</reference>
<protein>
    <recommendedName>
        <fullName evidence="5">Tryptophan synthase beta chain-like PALP domain-containing protein</fullName>
    </recommendedName>
</protein>
<dbReference type="GO" id="GO:0030170">
    <property type="term" value="F:pyridoxal phosphate binding"/>
    <property type="evidence" value="ECO:0007669"/>
    <property type="project" value="TreeGrafter"/>
</dbReference>
<dbReference type="Proteomes" id="UP000298663">
    <property type="component" value="Unassembled WGS sequence"/>
</dbReference>
<dbReference type="OrthoDB" id="4418812at2759"/>
<sequence length="323" mass="34964">MAANVDVESAERRIRPYFNFTPVMASSYLNNLTGHNLFFKCENLQKTGSFKGRGAMNMILKAKEDGPVKGVVGWSGGNHGQGVAWAAQECKVPCTIVVPTAAPLKKIDAMKGYGSEVVIVENQMQACTAECEKIVKEQGYTLIDPMNDYTIMSGQGTIAKEFLAQVPDLDAILVSIGGGGLAGGVSKYIKDNKPSCKVFIVEPFGKDLQKSFEAGRRLHEYGLLMDTIADGCRPKAVGDKCFKVMRECCEHTVLSVTDDEIKVAMKLIIERMKLVVEGSAAMGLAAVLKHKEVLNKYTNIGLVLCGGNVDLSVLVGLPDYVEE</sequence>
<evidence type="ECO:0000256" key="2">
    <source>
        <dbReference type="ARBA" id="ARBA00010869"/>
    </source>
</evidence>
<evidence type="ECO:0000313" key="6">
    <source>
        <dbReference type="EMBL" id="TKR95269.1"/>
    </source>
</evidence>
<dbReference type="GO" id="GO:0030378">
    <property type="term" value="F:serine racemase activity"/>
    <property type="evidence" value="ECO:0007669"/>
    <property type="project" value="TreeGrafter"/>
</dbReference>
<organism evidence="6 7">
    <name type="scientific">Steinernema carpocapsae</name>
    <name type="common">Entomopathogenic nematode</name>
    <dbReference type="NCBI Taxonomy" id="34508"/>
    <lineage>
        <taxon>Eukaryota</taxon>
        <taxon>Metazoa</taxon>
        <taxon>Ecdysozoa</taxon>
        <taxon>Nematoda</taxon>
        <taxon>Chromadorea</taxon>
        <taxon>Rhabditida</taxon>
        <taxon>Tylenchina</taxon>
        <taxon>Panagrolaimomorpha</taxon>
        <taxon>Strongyloidoidea</taxon>
        <taxon>Steinernematidae</taxon>
        <taxon>Steinernema</taxon>
    </lineage>
</organism>
<gene>
    <name evidence="6" type="ORF">L596_009460</name>
</gene>
<dbReference type="SUPFAM" id="SSF53686">
    <property type="entry name" value="Tryptophan synthase beta subunit-like PLP-dependent enzymes"/>
    <property type="match status" value="1"/>
</dbReference>
<dbReference type="Gene3D" id="3.40.50.1100">
    <property type="match status" value="2"/>
</dbReference>
<keyword evidence="3" id="KW-0663">Pyridoxal phosphate</keyword>
<dbReference type="PANTHER" id="PTHR43050:SF1">
    <property type="entry name" value="SERINE RACEMASE"/>
    <property type="match status" value="1"/>
</dbReference>
<dbReference type="STRING" id="34508.A0A4U5PFE8"/>
<name>A0A4U5PFE8_STECR</name>
<dbReference type="GO" id="GO:0018114">
    <property type="term" value="F:threonine racemase activity"/>
    <property type="evidence" value="ECO:0007669"/>
    <property type="project" value="TreeGrafter"/>
</dbReference>
<evidence type="ECO:0000256" key="1">
    <source>
        <dbReference type="ARBA" id="ARBA00001933"/>
    </source>
</evidence>
<proteinExistence type="inferred from homology"/>
<dbReference type="AlphaFoldDB" id="A0A4U5PFE8"/>
<evidence type="ECO:0000259" key="5">
    <source>
        <dbReference type="Pfam" id="PF00291"/>
    </source>
</evidence>
<evidence type="ECO:0000256" key="3">
    <source>
        <dbReference type="ARBA" id="ARBA00022898"/>
    </source>
</evidence>
<dbReference type="CDD" id="cd01562">
    <property type="entry name" value="Thr-dehyd"/>
    <property type="match status" value="1"/>
</dbReference>
<evidence type="ECO:0000256" key="4">
    <source>
        <dbReference type="ARBA" id="ARBA00023239"/>
    </source>
</evidence>
<dbReference type="FunFam" id="3.40.50.1100:FF:000005">
    <property type="entry name" value="Threonine dehydratase catabolic"/>
    <property type="match status" value="1"/>
</dbReference>